<name>A0A0L0G039_9EUKA</name>
<dbReference type="SUPFAM" id="SSF51730">
    <property type="entry name" value="FAD-linked oxidoreductase"/>
    <property type="match status" value="1"/>
</dbReference>
<gene>
    <name evidence="9" type="ORF">SARC_05482</name>
</gene>
<dbReference type="InterPro" id="IPR004621">
    <property type="entry name" value="Fadh2_euk"/>
</dbReference>
<proteinExistence type="inferred from homology"/>
<evidence type="ECO:0000256" key="1">
    <source>
        <dbReference type="ARBA" id="ARBA00001974"/>
    </source>
</evidence>
<dbReference type="Pfam" id="PF02219">
    <property type="entry name" value="MTHFR"/>
    <property type="match status" value="1"/>
</dbReference>
<dbReference type="STRING" id="667725.A0A0L0G039"/>
<dbReference type="Pfam" id="PF21895">
    <property type="entry name" value="MTHFR_C"/>
    <property type="match status" value="1"/>
</dbReference>
<dbReference type="GO" id="GO:0009086">
    <property type="term" value="P:methionine biosynthetic process"/>
    <property type="evidence" value="ECO:0007669"/>
    <property type="project" value="TreeGrafter"/>
</dbReference>
<dbReference type="InterPro" id="IPR003171">
    <property type="entry name" value="Mehydrof_redctse-like"/>
</dbReference>
<keyword evidence="6" id="KW-0521">NADP</keyword>
<dbReference type="InterPro" id="IPR029041">
    <property type="entry name" value="FAD-linked_oxidoreductase-like"/>
</dbReference>
<protein>
    <submittedName>
        <fullName evidence="9">Methylenetetrahydrofolate reductase (NADPH)</fullName>
    </submittedName>
</protein>
<evidence type="ECO:0000256" key="7">
    <source>
        <dbReference type="ARBA" id="ARBA00023002"/>
    </source>
</evidence>
<evidence type="ECO:0000256" key="5">
    <source>
        <dbReference type="ARBA" id="ARBA00022827"/>
    </source>
</evidence>
<evidence type="ECO:0000256" key="2">
    <source>
        <dbReference type="ARBA" id="ARBA00004777"/>
    </source>
</evidence>
<dbReference type="InterPro" id="IPR053806">
    <property type="entry name" value="MTHFR_C"/>
</dbReference>
<evidence type="ECO:0000259" key="8">
    <source>
        <dbReference type="Pfam" id="PF21895"/>
    </source>
</evidence>
<feature type="domain" description="MTHFR SAM-binding regulatory" evidence="8">
    <location>
        <begin position="324"/>
        <end position="604"/>
    </location>
</feature>
<evidence type="ECO:0000256" key="4">
    <source>
        <dbReference type="ARBA" id="ARBA00022630"/>
    </source>
</evidence>
<dbReference type="GO" id="GO:0071949">
    <property type="term" value="F:FAD binding"/>
    <property type="evidence" value="ECO:0007669"/>
    <property type="project" value="TreeGrafter"/>
</dbReference>
<dbReference type="PANTHER" id="PTHR45754">
    <property type="entry name" value="METHYLENETETRAHYDROFOLATE REDUCTASE"/>
    <property type="match status" value="1"/>
</dbReference>
<keyword evidence="10" id="KW-1185">Reference proteome</keyword>
<evidence type="ECO:0000313" key="10">
    <source>
        <dbReference type="Proteomes" id="UP000054560"/>
    </source>
</evidence>
<dbReference type="GO" id="GO:0004489">
    <property type="term" value="F:methylenetetrahydrofolate reductase [NAD(P)H] activity"/>
    <property type="evidence" value="ECO:0007669"/>
    <property type="project" value="InterPro"/>
</dbReference>
<dbReference type="Gene3D" id="3.20.20.220">
    <property type="match status" value="1"/>
</dbReference>
<evidence type="ECO:0000256" key="6">
    <source>
        <dbReference type="ARBA" id="ARBA00022857"/>
    </source>
</evidence>
<comment type="similarity">
    <text evidence="3">Belongs to the methylenetetrahydrofolate reductase family.</text>
</comment>
<dbReference type="FunFam" id="3.20.20.220:FF:000002">
    <property type="entry name" value="Methylenetetrahydrofolate reductase"/>
    <property type="match status" value="1"/>
</dbReference>
<comment type="pathway">
    <text evidence="2">One-carbon metabolism; tetrahydrofolate interconversion.</text>
</comment>
<evidence type="ECO:0000256" key="3">
    <source>
        <dbReference type="ARBA" id="ARBA00006743"/>
    </source>
</evidence>
<dbReference type="GeneID" id="25905986"/>
<dbReference type="EMBL" id="KQ241948">
    <property type="protein sequence ID" value="KNC82214.1"/>
    <property type="molecule type" value="Genomic_DNA"/>
</dbReference>
<dbReference type="Proteomes" id="UP000054560">
    <property type="component" value="Unassembled WGS sequence"/>
</dbReference>
<evidence type="ECO:0000313" key="9">
    <source>
        <dbReference type="EMBL" id="KNC82214.1"/>
    </source>
</evidence>
<dbReference type="AlphaFoldDB" id="A0A0L0G039"/>
<keyword evidence="4" id="KW-0285">Flavoprotein</keyword>
<dbReference type="eggNOG" id="KOG0564">
    <property type="taxonomic scope" value="Eukaryota"/>
</dbReference>
<keyword evidence="5" id="KW-0274">FAD</keyword>
<dbReference type="OrthoDB" id="16284at2759"/>
<dbReference type="GO" id="GO:0035999">
    <property type="term" value="P:tetrahydrofolate interconversion"/>
    <property type="evidence" value="ECO:0007669"/>
    <property type="project" value="UniProtKB-UniPathway"/>
</dbReference>
<dbReference type="RefSeq" id="XP_014156116.1">
    <property type="nucleotide sequence ID" value="XM_014300641.1"/>
</dbReference>
<reference evidence="9 10" key="1">
    <citation type="submission" date="2011-02" db="EMBL/GenBank/DDBJ databases">
        <title>The Genome Sequence of Sphaeroforma arctica JP610.</title>
        <authorList>
            <consortium name="The Broad Institute Genome Sequencing Platform"/>
            <person name="Russ C."/>
            <person name="Cuomo C."/>
            <person name="Young S.K."/>
            <person name="Zeng Q."/>
            <person name="Gargeya S."/>
            <person name="Alvarado L."/>
            <person name="Berlin A."/>
            <person name="Chapman S.B."/>
            <person name="Chen Z."/>
            <person name="Freedman E."/>
            <person name="Gellesch M."/>
            <person name="Goldberg J."/>
            <person name="Griggs A."/>
            <person name="Gujja S."/>
            <person name="Heilman E."/>
            <person name="Heiman D."/>
            <person name="Howarth C."/>
            <person name="Mehta T."/>
            <person name="Neiman D."/>
            <person name="Pearson M."/>
            <person name="Roberts A."/>
            <person name="Saif S."/>
            <person name="Shea T."/>
            <person name="Shenoy N."/>
            <person name="Sisk P."/>
            <person name="Stolte C."/>
            <person name="Sykes S."/>
            <person name="White J."/>
            <person name="Yandava C."/>
            <person name="Burger G."/>
            <person name="Gray M.W."/>
            <person name="Holland P.W.H."/>
            <person name="King N."/>
            <person name="Lang F.B.F."/>
            <person name="Roger A.J."/>
            <person name="Ruiz-Trillo I."/>
            <person name="Haas B."/>
            <person name="Nusbaum C."/>
            <person name="Birren B."/>
        </authorList>
    </citation>
    <scope>NUCLEOTIDE SEQUENCE [LARGE SCALE GENOMIC DNA]</scope>
    <source>
        <strain evidence="9 10">JP610</strain>
    </source>
</reference>
<sequence>MVPAKLSRVPSDPNLRNIPKIVDKINLRKSEGKTFYSFEYFPPKTTEGAQNLYARVERMSSVEPLFVDMTWGAGGSTSEMTLELCTNIQTYLGMDVMMHLTCTNMPRSMIDNALTSARANGVRNILALRGDPPAGQDWQACEDGFAHATDLVSYIRQTHGDYFCICVAGYPEGHPAGSLDGKITYEEELQFLKQKIDAGADVIITQLFFDTDLFLEFIDKCREIGIDTPILPGIMPIQSYAGFHKMVGFCKVKVPQFITDQLEAVKDDDAKIKELGVRIGVDTCKKLLESGKVPGLHFYTLNLEKMVMSIIDGLQMVPTDKAIRSLPWRPSTADRRRSEDVRPIYWANRPKSYLSRTATWDDFPNGRWGDRRSPAFGDVGSYYIFNPSRMYNPKVKETYGPCDSIDAIADVFVKYLSGGIKVLPWSETEMIAIETAQINDDLLWLNQNHLFTINSQPRVNGVPSTDASFGWGPEGGYVYQKAYLEFFATKDIVDKLFEAVKTMPSFTLYAASKKSKSIMTNAKRPDTATAVTWGVFPETEVLQPTIVDPASFMAWKDEAFSLWLDVWMSMFNLPEEQKARDTIKYINEEFYLVNVVDHDFRDGNIFRAFDGILPAKSA</sequence>
<accession>A0A0L0G039</accession>
<organism evidence="9 10">
    <name type="scientific">Sphaeroforma arctica JP610</name>
    <dbReference type="NCBI Taxonomy" id="667725"/>
    <lineage>
        <taxon>Eukaryota</taxon>
        <taxon>Ichthyosporea</taxon>
        <taxon>Ichthyophonida</taxon>
        <taxon>Sphaeroforma</taxon>
    </lineage>
</organism>
<keyword evidence="7" id="KW-0560">Oxidoreductase</keyword>
<dbReference type="NCBIfam" id="TIGR00677">
    <property type="entry name" value="fadh2_euk"/>
    <property type="match status" value="1"/>
</dbReference>
<dbReference type="PANTHER" id="PTHR45754:SF3">
    <property type="entry name" value="METHYLENETETRAHYDROFOLATE REDUCTASE (NADPH)"/>
    <property type="match status" value="1"/>
</dbReference>
<dbReference type="CDD" id="cd00537">
    <property type="entry name" value="MTHFR"/>
    <property type="match status" value="1"/>
</dbReference>
<dbReference type="GO" id="GO:0005829">
    <property type="term" value="C:cytosol"/>
    <property type="evidence" value="ECO:0007669"/>
    <property type="project" value="TreeGrafter"/>
</dbReference>
<comment type="cofactor">
    <cofactor evidence="1">
        <name>FAD</name>
        <dbReference type="ChEBI" id="CHEBI:57692"/>
    </cofactor>
</comment>
<dbReference type="UniPathway" id="UPA00193"/>